<dbReference type="GO" id="GO:0022625">
    <property type="term" value="C:cytosolic large ribosomal subunit"/>
    <property type="evidence" value="ECO:0007669"/>
    <property type="project" value="UniProtKB-UniRule"/>
</dbReference>
<reference evidence="10 11" key="1">
    <citation type="submission" date="2015-10" db="EMBL/GenBank/DDBJ databases">
        <title>Metagenome-Assembled Genomes uncover a global brackish microbiome.</title>
        <authorList>
            <person name="Hugerth L.W."/>
            <person name="Larsson J."/>
            <person name="Alneberg J."/>
            <person name="Lindh M.V."/>
            <person name="Legrand C."/>
            <person name="Pinhassi J."/>
            <person name="Andersson A.F."/>
        </authorList>
    </citation>
    <scope>NUCLEOTIDE SEQUENCE [LARGE SCALE GENOMIC DNA]</scope>
    <source>
        <strain evidence="10">BACL4 MAG-120507-bin80</strain>
    </source>
</reference>
<dbReference type="InterPro" id="IPR020040">
    <property type="entry name" value="Ribosomal_uL6_a/b-dom"/>
</dbReference>
<dbReference type="AlphaFoldDB" id="A0A0R2SDH6"/>
<dbReference type="FunFam" id="3.90.930.12:FF:000002">
    <property type="entry name" value="50S ribosomal protein L6"/>
    <property type="match status" value="1"/>
</dbReference>
<dbReference type="Proteomes" id="UP000051934">
    <property type="component" value="Unassembled WGS sequence"/>
</dbReference>
<evidence type="ECO:0000259" key="9">
    <source>
        <dbReference type="Pfam" id="PF00347"/>
    </source>
</evidence>
<dbReference type="PROSITE" id="PS00525">
    <property type="entry name" value="RIBOSOMAL_L6_1"/>
    <property type="match status" value="1"/>
</dbReference>
<dbReference type="EMBL" id="LIBB01000040">
    <property type="protein sequence ID" value="KRO72885.1"/>
    <property type="molecule type" value="Genomic_DNA"/>
</dbReference>
<keyword evidence="5 6" id="KW-0687">Ribonucleoprotein</keyword>
<keyword evidence="2 6" id="KW-0699">rRNA-binding</keyword>
<dbReference type="Pfam" id="PF00347">
    <property type="entry name" value="Ribosomal_L6"/>
    <property type="match status" value="2"/>
</dbReference>
<protein>
    <recommendedName>
        <fullName evidence="6">Large ribosomal subunit protein uL6</fullName>
    </recommendedName>
</protein>
<evidence type="ECO:0000256" key="7">
    <source>
        <dbReference type="RuleBase" id="RU003869"/>
    </source>
</evidence>
<dbReference type="GO" id="GO:0002181">
    <property type="term" value="P:cytoplasmic translation"/>
    <property type="evidence" value="ECO:0007669"/>
    <property type="project" value="TreeGrafter"/>
</dbReference>
<dbReference type="GO" id="GO:0003735">
    <property type="term" value="F:structural constituent of ribosome"/>
    <property type="evidence" value="ECO:0007669"/>
    <property type="project" value="UniProtKB-UniRule"/>
</dbReference>
<dbReference type="NCBIfam" id="TIGR03654">
    <property type="entry name" value="L6_bact"/>
    <property type="match status" value="1"/>
</dbReference>
<comment type="caution">
    <text evidence="10">The sequence shown here is derived from an EMBL/GenBank/DDBJ whole genome shotgun (WGS) entry which is preliminary data.</text>
</comment>
<evidence type="ECO:0000256" key="2">
    <source>
        <dbReference type="ARBA" id="ARBA00022730"/>
    </source>
</evidence>
<dbReference type="SUPFAM" id="SSF56053">
    <property type="entry name" value="Ribosomal protein L6"/>
    <property type="match status" value="2"/>
</dbReference>
<comment type="subunit">
    <text evidence="6">Part of the 50S ribosomal subunit.</text>
</comment>
<feature type="domain" description="Large ribosomal subunit protein uL6 alpha-beta" evidence="9">
    <location>
        <begin position="12"/>
        <end position="82"/>
    </location>
</feature>
<sequence length="177" mass="19192">MSRVAKNPIELPKGVETTLTDSTVSVKGGKGNLQLELHRLVGVTQDGDVLQVVAKDATRQAKAMSGTFRSLVANMVVGVSEGFQKKLELQGVGYRAKAEGNNVNLTLGFSHPINYALPEGVTAETPTQTEIIISGADKQRVGQVAAEIRDFRPPEPYKGKGVRYADERVFRKEAKKK</sequence>
<gene>
    <name evidence="6" type="primary">rplF</name>
    <name evidence="10" type="ORF">ABR69_09000</name>
</gene>
<evidence type="ECO:0000256" key="5">
    <source>
        <dbReference type="ARBA" id="ARBA00023274"/>
    </source>
</evidence>
<dbReference type="PIRSF" id="PIRSF002162">
    <property type="entry name" value="Ribosomal_L6"/>
    <property type="match status" value="1"/>
</dbReference>
<proteinExistence type="inferred from homology"/>
<dbReference type="InterPro" id="IPR019906">
    <property type="entry name" value="Ribosomal_uL6_bac-type"/>
</dbReference>
<comment type="function">
    <text evidence="6 8">This protein binds to the 23S rRNA, and is important in its secondary structure. It is located near the subunit interface in the base of the L7/L12 stalk, and near the tRNA binding site of the peptidyltransferase center.</text>
</comment>
<dbReference type="FunFam" id="3.90.930.12:FF:000001">
    <property type="entry name" value="50S ribosomal protein L6"/>
    <property type="match status" value="1"/>
</dbReference>
<evidence type="ECO:0000256" key="4">
    <source>
        <dbReference type="ARBA" id="ARBA00022980"/>
    </source>
</evidence>
<accession>A0A0R2SDH6</accession>
<feature type="domain" description="Large ribosomal subunit protein uL6 alpha-beta" evidence="9">
    <location>
        <begin position="91"/>
        <end position="164"/>
    </location>
</feature>
<evidence type="ECO:0000256" key="1">
    <source>
        <dbReference type="ARBA" id="ARBA00009356"/>
    </source>
</evidence>
<dbReference type="PRINTS" id="PR00059">
    <property type="entry name" value="RIBOSOMALL6"/>
</dbReference>
<evidence type="ECO:0000256" key="8">
    <source>
        <dbReference type="RuleBase" id="RU003870"/>
    </source>
</evidence>
<evidence type="ECO:0000256" key="6">
    <source>
        <dbReference type="HAMAP-Rule" id="MF_01365"/>
    </source>
</evidence>
<dbReference type="PANTHER" id="PTHR11655">
    <property type="entry name" value="60S/50S RIBOSOMAL PROTEIN L6/L9"/>
    <property type="match status" value="1"/>
</dbReference>
<evidence type="ECO:0000313" key="10">
    <source>
        <dbReference type="EMBL" id="KRO72885.1"/>
    </source>
</evidence>
<dbReference type="InterPro" id="IPR002358">
    <property type="entry name" value="Ribosomal_uL6_CS"/>
</dbReference>
<dbReference type="InterPro" id="IPR036789">
    <property type="entry name" value="Ribosomal_uL6-like_a/b-dom_sf"/>
</dbReference>
<keyword evidence="4 6" id="KW-0689">Ribosomal protein</keyword>
<dbReference type="PANTHER" id="PTHR11655:SF14">
    <property type="entry name" value="LARGE RIBOSOMAL SUBUNIT PROTEIN UL6M"/>
    <property type="match status" value="1"/>
</dbReference>
<comment type="similarity">
    <text evidence="1 6 7">Belongs to the universal ribosomal protein uL6 family.</text>
</comment>
<evidence type="ECO:0000256" key="3">
    <source>
        <dbReference type="ARBA" id="ARBA00022884"/>
    </source>
</evidence>
<dbReference type="Gene3D" id="3.90.930.12">
    <property type="entry name" value="Ribosomal protein L6, alpha-beta domain"/>
    <property type="match status" value="2"/>
</dbReference>
<dbReference type="GO" id="GO:0019843">
    <property type="term" value="F:rRNA binding"/>
    <property type="evidence" value="ECO:0007669"/>
    <property type="project" value="UniProtKB-UniRule"/>
</dbReference>
<evidence type="ECO:0000313" key="11">
    <source>
        <dbReference type="Proteomes" id="UP000051934"/>
    </source>
</evidence>
<name>A0A0R2SDH6_9GAMM</name>
<keyword evidence="3 6" id="KW-0694">RNA-binding</keyword>
<dbReference type="InterPro" id="IPR000702">
    <property type="entry name" value="Ribosomal_uL6-like"/>
</dbReference>
<dbReference type="HAMAP" id="MF_01365_B">
    <property type="entry name" value="Ribosomal_uL6_B"/>
    <property type="match status" value="1"/>
</dbReference>
<organism evidence="10 11">
    <name type="scientific">OM182 bacterium BACL3 MAG-120507-bin80</name>
    <dbReference type="NCBI Taxonomy" id="1655577"/>
    <lineage>
        <taxon>Bacteria</taxon>
        <taxon>Pseudomonadati</taxon>
        <taxon>Pseudomonadota</taxon>
        <taxon>Gammaproteobacteria</taxon>
        <taxon>OMG group</taxon>
        <taxon>OM182 clade</taxon>
    </lineage>
</organism>